<keyword evidence="3" id="KW-1185">Reference proteome</keyword>
<dbReference type="Pfam" id="PF00248">
    <property type="entry name" value="Aldo_ket_red"/>
    <property type="match status" value="1"/>
</dbReference>
<dbReference type="InterPro" id="IPR023210">
    <property type="entry name" value="NADP_OxRdtase_dom"/>
</dbReference>
<dbReference type="EMBL" id="AP027732">
    <property type="protein sequence ID" value="BDZ52018.1"/>
    <property type="molecule type" value="Genomic_DNA"/>
</dbReference>
<evidence type="ECO:0000313" key="3">
    <source>
        <dbReference type="Proteomes" id="UP001321486"/>
    </source>
</evidence>
<dbReference type="Gene3D" id="3.20.20.100">
    <property type="entry name" value="NADP-dependent oxidoreductase domain"/>
    <property type="match status" value="1"/>
</dbReference>
<gene>
    <name evidence="2" type="ORF">GCM10025867_42590</name>
</gene>
<feature type="domain" description="NADP-dependent oxidoreductase" evidence="1">
    <location>
        <begin position="9"/>
        <end position="79"/>
    </location>
</feature>
<reference evidence="3" key="1">
    <citation type="journal article" date="2019" name="Int. J. Syst. Evol. Microbiol.">
        <title>The Global Catalogue of Microorganisms (GCM) 10K type strain sequencing project: providing services to taxonomists for standard genome sequencing and annotation.</title>
        <authorList>
            <consortium name="The Broad Institute Genomics Platform"/>
            <consortium name="The Broad Institute Genome Sequencing Center for Infectious Disease"/>
            <person name="Wu L."/>
            <person name="Ma J."/>
        </authorList>
    </citation>
    <scope>NUCLEOTIDE SEQUENCE [LARGE SCALE GENOMIC DNA]</scope>
    <source>
        <strain evidence="3">NBRC 108728</strain>
    </source>
</reference>
<dbReference type="SUPFAM" id="SSF51430">
    <property type="entry name" value="NAD(P)-linked oxidoreductase"/>
    <property type="match status" value="1"/>
</dbReference>
<dbReference type="Proteomes" id="UP001321486">
    <property type="component" value="Chromosome"/>
</dbReference>
<accession>A0ABM8GUB0</accession>
<proteinExistence type="predicted"/>
<name>A0ABM8GUB0_9MICO</name>
<dbReference type="InterPro" id="IPR036812">
    <property type="entry name" value="NAD(P)_OxRdtase_dom_sf"/>
</dbReference>
<sequence>MYTQRYWNEQLFDAIDRMNALAGDAGIPLVEAALRWVAYRPGVTSILLGGSRESQVSANIETIRRGPLPADLVQALDDVGSGLRGPMPAYNR</sequence>
<organism evidence="2 3">
    <name type="scientific">Frondihabitans sucicola</name>
    <dbReference type="NCBI Taxonomy" id="1268041"/>
    <lineage>
        <taxon>Bacteria</taxon>
        <taxon>Bacillati</taxon>
        <taxon>Actinomycetota</taxon>
        <taxon>Actinomycetes</taxon>
        <taxon>Micrococcales</taxon>
        <taxon>Microbacteriaceae</taxon>
        <taxon>Frondihabitans</taxon>
    </lineage>
</organism>
<evidence type="ECO:0000313" key="2">
    <source>
        <dbReference type="EMBL" id="BDZ52018.1"/>
    </source>
</evidence>
<evidence type="ECO:0000259" key="1">
    <source>
        <dbReference type="Pfam" id="PF00248"/>
    </source>
</evidence>
<protein>
    <recommendedName>
        <fullName evidence="1">NADP-dependent oxidoreductase domain-containing protein</fullName>
    </recommendedName>
</protein>